<evidence type="ECO:0000313" key="12">
    <source>
        <dbReference type="Proteomes" id="UP000054567"/>
    </source>
</evidence>
<evidence type="ECO:0000256" key="7">
    <source>
        <dbReference type="ARBA" id="ARBA00023242"/>
    </source>
</evidence>
<keyword evidence="8" id="KW-0175">Coiled coil</keyword>
<evidence type="ECO:0000256" key="2">
    <source>
        <dbReference type="ARBA" id="ARBA00022723"/>
    </source>
</evidence>
<feature type="compositionally biased region" description="Polar residues" evidence="9">
    <location>
        <begin position="711"/>
        <end position="725"/>
    </location>
</feature>
<evidence type="ECO:0000256" key="3">
    <source>
        <dbReference type="ARBA" id="ARBA00022833"/>
    </source>
</evidence>
<dbReference type="GO" id="GO:0000976">
    <property type="term" value="F:transcription cis-regulatory region binding"/>
    <property type="evidence" value="ECO:0007669"/>
    <property type="project" value="TreeGrafter"/>
</dbReference>
<dbReference type="PROSITE" id="PS00463">
    <property type="entry name" value="ZN2_CY6_FUNGAL_1"/>
    <property type="match status" value="1"/>
</dbReference>
<dbReference type="GO" id="GO:0001216">
    <property type="term" value="F:DNA-binding transcription activator activity"/>
    <property type="evidence" value="ECO:0007669"/>
    <property type="project" value="UniProtKB-ARBA"/>
</dbReference>
<feature type="compositionally biased region" description="Polar residues" evidence="9">
    <location>
        <begin position="9"/>
        <end position="19"/>
    </location>
</feature>
<feature type="region of interest" description="Disordered" evidence="9">
    <location>
        <begin position="699"/>
        <end position="803"/>
    </location>
</feature>
<evidence type="ECO:0000313" key="11">
    <source>
        <dbReference type="EMBL" id="KMM69944.1"/>
    </source>
</evidence>
<dbReference type="OrthoDB" id="8062037at2759"/>
<keyword evidence="7" id="KW-0539">Nucleus</keyword>
<dbReference type="PANTHER" id="PTHR31845">
    <property type="entry name" value="FINGER DOMAIN PROTEIN, PUTATIVE-RELATED"/>
    <property type="match status" value="1"/>
</dbReference>
<dbReference type="GO" id="GO:0006351">
    <property type="term" value="P:DNA-templated transcription"/>
    <property type="evidence" value="ECO:0007669"/>
    <property type="project" value="InterPro"/>
</dbReference>
<dbReference type="SMART" id="SM00066">
    <property type="entry name" value="GAL4"/>
    <property type="match status" value="1"/>
</dbReference>
<feature type="compositionally biased region" description="Low complexity" evidence="9">
    <location>
        <begin position="48"/>
        <end position="61"/>
    </location>
</feature>
<evidence type="ECO:0000256" key="6">
    <source>
        <dbReference type="ARBA" id="ARBA00023163"/>
    </source>
</evidence>
<dbReference type="VEuPathDB" id="FungiDB:CPAG_06256"/>
<dbReference type="CDD" id="cd00067">
    <property type="entry name" value="GAL4"/>
    <property type="match status" value="1"/>
</dbReference>
<dbReference type="InterPro" id="IPR001138">
    <property type="entry name" value="Zn2Cys6_DnaBD"/>
</dbReference>
<feature type="region of interest" description="Disordered" evidence="9">
    <location>
        <begin position="1"/>
        <end position="72"/>
    </location>
</feature>
<dbReference type="GO" id="GO:0000981">
    <property type="term" value="F:DNA-binding transcription factor activity, RNA polymerase II-specific"/>
    <property type="evidence" value="ECO:0007669"/>
    <property type="project" value="InterPro"/>
</dbReference>
<reference evidence="11 12" key="1">
    <citation type="submission" date="2007-06" db="EMBL/GenBank/DDBJ databases">
        <title>The Genome Sequence of Coccidioides posadasii RMSCC_3488.</title>
        <authorList>
            <consortium name="Coccidioides Genome Resources Consortium"/>
            <consortium name="The Broad Institute Genome Sequencing Platform"/>
            <person name="Henn M.R."/>
            <person name="Sykes S."/>
            <person name="Young S."/>
            <person name="Jaffe D."/>
            <person name="Berlin A."/>
            <person name="Alvarez P."/>
            <person name="Butler J."/>
            <person name="Gnerre S."/>
            <person name="Grabherr M."/>
            <person name="Mauceli E."/>
            <person name="Brockman W."/>
            <person name="Kodira C."/>
            <person name="Alvarado L."/>
            <person name="Zeng Q."/>
            <person name="Crawford M."/>
            <person name="Antoine C."/>
            <person name="Devon K."/>
            <person name="Galgiani J."/>
            <person name="Orsborn K."/>
            <person name="Lewis M.L."/>
            <person name="Nusbaum C."/>
            <person name="Galagan J."/>
            <person name="Birren B."/>
        </authorList>
    </citation>
    <scope>NUCLEOTIDE SEQUENCE [LARGE SCALE GENOMIC DNA]</scope>
    <source>
        <strain evidence="11 12">RMSCC 3488</strain>
    </source>
</reference>
<dbReference type="SUPFAM" id="SSF57701">
    <property type="entry name" value="Zn2/Cys6 DNA-binding domain"/>
    <property type="match status" value="1"/>
</dbReference>
<accession>A0A0J6FM34</accession>
<name>A0A0J6FM34_COCPO</name>
<keyword evidence="3" id="KW-0862">Zinc</keyword>
<proteinExistence type="predicted"/>
<feature type="domain" description="Zn(2)-C6 fungal-type" evidence="10">
    <location>
        <begin position="78"/>
        <end position="112"/>
    </location>
</feature>
<dbReference type="AlphaFoldDB" id="A0A0J6FM34"/>
<feature type="region of interest" description="Disordered" evidence="9">
    <location>
        <begin position="174"/>
        <end position="252"/>
    </location>
</feature>
<dbReference type="CDD" id="cd12148">
    <property type="entry name" value="fungal_TF_MHR"/>
    <property type="match status" value="1"/>
</dbReference>
<dbReference type="Gene3D" id="4.10.240.10">
    <property type="entry name" value="Zn(2)-C6 fungal-type DNA-binding domain"/>
    <property type="match status" value="1"/>
</dbReference>
<feature type="compositionally biased region" description="Polar residues" evidence="9">
    <location>
        <begin position="747"/>
        <end position="762"/>
    </location>
</feature>
<dbReference type="EMBL" id="DS268112">
    <property type="protein sequence ID" value="KMM69944.1"/>
    <property type="molecule type" value="Genomic_DNA"/>
</dbReference>
<feature type="coiled-coil region" evidence="8">
    <location>
        <begin position="120"/>
        <end position="147"/>
    </location>
</feature>
<feature type="compositionally biased region" description="Polar residues" evidence="9">
    <location>
        <begin position="176"/>
        <end position="190"/>
    </location>
</feature>
<protein>
    <recommendedName>
        <fullName evidence="10">Zn(2)-C6 fungal-type domain-containing protein</fullName>
    </recommendedName>
</protein>
<reference evidence="12" key="3">
    <citation type="journal article" date="2010" name="Genome Res.">
        <title>Population genomic sequencing of Coccidioides fungi reveals recent hybridization and transposon control.</title>
        <authorList>
            <person name="Neafsey D.E."/>
            <person name="Barker B.M."/>
            <person name="Sharpton T.J."/>
            <person name="Stajich J.E."/>
            <person name="Park D.J."/>
            <person name="Whiston E."/>
            <person name="Hung C.-Y."/>
            <person name="McMahan C."/>
            <person name="White J."/>
            <person name="Sykes S."/>
            <person name="Heiman D."/>
            <person name="Young S."/>
            <person name="Zeng Q."/>
            <person name="Abouelleil A."/>
            <person name="Aftuck L."/>
            <person name="Bessette D."/>
            <person name="Brown A."/>
            <person name="FitzGerald M."/>
            <person name="Lui A."/>
            <person name="Macdonald J.P."/>
            <person name="Priest M."/>
            <person name="Orbach M.J."/>
            <person name="Galgiani J.N."/>
            <person name="Kirkland T.N."/>
            <person name="Cole G.T."/>
            <person name="Birren B.W."/>
            <person name="Henn M.R."/>
            <person name="Taylor J.W."/>
            <person name="Rounsley S.D."/>
        </authorList>
    </citation>
    <scope>NUCLEOTIDE SEQUENCE [LARGE SCALE GENOMIC DNA]</scope>
    <source>
        <strain evidence="12">RMSCC 3488</strain>
    </source>
</reference>
<evidence type="ECO:0000259" key="10">
    <source>
        <dbReference type="PROSITE" id="PS50048"/>
    </source>
</evidence>
<sequence>MDVGRHINPSAQTASTSANSDPQPPPHHSPSDSPHSPYSGQGHGDNRAVPGAAPGTVTGTGSNVGGPDSLADLKRPRACEACRQLKVRCDPDTNHPDGSCKRCTKANRRCIVTVPTRKRQRKADSRVAELEKKIDALTASLHASRAQNSSGDQPDPPLRQTLEQEGLSARWLGQFPSRNNSLSGPQSNGASVFAGAKRHHSGELKKPPVSRIFAPLPARHRSPSDDGPTGAHNAHMRGSGDGDWPPLYSSFEPEAKPRVENEYRDVIDRGVVDIETSTKAFERYVNDMAPSAPFVVFPPGTTMSDVRRTKPVLFLSILSISIATFCPQLQLPLQNETHRVFADRILVRGEKSLELVQALLVATLWYLPPDHFEELKFYQFIHTAAVMGVDIGMNRKTKPNSKASEMWKEIFGNKVLIVDPKSLEARRAWLGCYSMAVNASISLRRPLFVRWQPYNDECIDMLKTSPDALPSDQTVIHWVKLAHITEDVGFQFSMDDPTTNVNITDPKIQYALKGFERQLDDWRKEVPSDLYTPVLAHHDHILNIYMHEIGMHIDHNIDDFKPPFIADIGEDSPADLGTAAHVDALTTCLTSIHKSLQLFCSIGHQDLMCLPTIYFVRMTYGSIALLKLFSLVISSGSRLSHIFNPADFKVEYFLDKLIQHLRACGDTDGGRLGAKFALIIAMLKSCYMRSKDKRQPLVVPPFLQPRDSDDANPNSLKLSGLNSKASADGGPTPLHVLSEVATGHPQDVTSKQEQSNQHQAPQISPPGEARNPSVTIHPSTHSEPIDQTAPTTKTIPSDTPISGPTGVLMTPYINQQMGLGPISAPHPAITAGYQPTYSQHPGFTPAPGTMEGTGQQQDVWSQGFLPDADLNLALALQGNVWDDDLFSFGLDWSDRAF</sequence>
<evidence type="ECO:0000256" key="4">
    <source>
        <dbReference type="ARBA" id="ARBA00023015"/>
    </source>
</evidence>
<dbReference type="GO" id="GO:0008270">
    <property type="term" value="F:zinc ion binding"/>
    <property type="evidence" value="ECO:0007669"/>
    <property type="project" value="InterPro"/>
</dbReference>
<keyword evidence="2" id="KW-0479">Metal-binding</keyword>
<dbReference type="InterPro" id="IPR051089">
    <property type="entry name" value="prtT"/>
</dbReference>
<gene>
    <name evidence="11" type="ORF">CPAG_06256</name>
</gene>
<evidence type="ECO:0000256" key="9">
    <source>
        <dbReference type="SAM" id="MobiDB-lite"/>
    </source>
</evidence>
<dbReference type="InterPro" id="IPR007219">
    <property type="entry name" value="XnlR_reg_dom"/>
</dbReference>
<dbReference type="Pfam" id="PF04082">
    <property type="entry name" value="Fungal_trans"/>
    <property type="match status" value="1"/>
</dbReference>
<feature type="compositionally biased region" description="Polar residues" evidence="9">
    <location>
        <begin position="788"/>
        <end position="802"/>
    </location>
</feature>
<dbReference type="PANTHER" id="PTHR31845:SF39">
    <property type="entry name" value="TRANSCRIPTION FACTOR PBCR-RELATED"/>
    <property type="match status" value="1"/>
</dbReference>
<dbReference type="FunFam" id="4.10.240.10:FF:000003">
    <property type="entry name" value="C6 transcription factor (Leu3)"/>
    <property type="match status" value="1"/>
</dbReference>
<dbReference type="PROSITE" id="PS50048">
    <property type="entry name" value="ZN2_CY6_FUNGAL_2"/>
    <property type="match status" value="1"/>
</dbReference>
<dbReference type="InterPro" id="IPR036864">
    <property type="entry name" value="Zn2-C6_fun-type_DNA-bd_sf"/>
</dbReference>
<dbReference type="Proteomes" id="UP000054567">
    <property type="component" value="Unassembled WGS sequence"/>
</dbReference>
<dbReference type="Pfam" id="PF00172">
    <property type="entry name" value="Zn_clus"/>
    <property type="match status" value="1"/>
</dbReference>
<keyword evidence="6" id="KW-0804">Transcription</keyword>
<reference evidence="12" key="2">
    <citation type="journal article" date="2009" name="Genome Res.">
        <title>Comparative genomic analyses of the human fungal pathogens Coccidioides and their relatives.</title>
        <authorList>
            <person name="Sharpton T.J."/>
            <person name="Stajich J.E."/>
            <person name="Rounsley S.D."/>
            <person name="Gardner M.J."/>
            <person name="Wortman J.R."/>
            <person name="Jordar V.S."/>
            <person name="Maiti R."/>
            <person name="Kodira C.D."/>
            <person name="Neafsey D.E."/>
            <person name="Zeng Q."/>
            <person name="Hung C.-Y."/>
            <person name="McMahan C."/>
            <person name="Muszewska A."/>
            <person name="Grynberg M."/>
            <person name="Mandel M.A."/>
            <person name="Kellner E.M."/>
            <person name="Barker B.M."/>
            <person name="Galgiani J.N."/>
            <person name="Orbach M.J."/>
            <person name="Kirkland T.N."/>
            <person name="Cole G.T."/>
            <person name="Henn M.R."/>
            <person name="Birren B.W."/>
            <person name="Taylor J.W."/>
        </authorList>
    </citation>
    <scope>NUCLEOTIDE SEQUENCE [LARGE SCALE GENOMIC DNA]</scope>
    <source>
        <strain evidence="12">RMSCC 3488</strain>
    </source>
</reference>
<keyword evidence="5" id="KW-0238">DNA-binding</keyword>
<evidence type="ECO:0000256" key="1">
    <source>
        <dbReference type="ARBA" id="ARBA00004123"/>
    </source>
</evidence>
<dbReference type="GO" id="GO:0005634">
    <property type="term" value="C:nucleus"/>
    <property type="evidence" value="ECO:0007669"/>
    <property type="project" value="UniProtKB-SubCell"/>
</dbReference>
<evidence type="ECO:0000256" key="5">
    <source>
        <dbReference type="ARBA" id="ARBA00023125"/>
    </source>
</evidence>
<organism evidence="11 12">
    <name type="scientific">Coccidioides posadasii RMSCC 3488</name>
    <dbReference type="NCBI Taxonomy" id="454284"/>
    <lineage>
        <taxon>Eukaryota</taxon>
        <taxon>Fungi</taxon>
        <taxon>Dikarya</taxon>
        <taxon>Ascomycota</taxon>
        <taxon>Pezizomycotina</taxon>
        <taxon>Eurotiomycetes</taxon>
        <taxon>Eurotiomycetidae</taxon>
        <taxon>Onygenales</taxon>
        <taxon>Onygenaceae</taxon>
        <taxon>Coccidioides</taxon>
    </lineage>
</organism>
<keyword evidence="4" id="KW-0805">Transcription regulation</keyword>
<feature type="compositionally biased region" description="Polar residues" evidence="9">
    <location>
        <begin position="772"/>
        <end position="782"/>
    </location>
</feature>
<evidence type="ECO:0000256" key="8">
    <source>
        <dbReference type="SAM" id="Coils"/>
    </source>
</evidence>
<comment type="subcellular location">
    <subcellularLocation>
        <location evidence="1">Nucleus</location>
    </subcellularLocation>
</comment>